<dbReference type="SUPFAM" id="SSF55729">
    <property type="entry name" value="Acyl-CoA N-acyltransferases (Nat)"/>
    <property type="match status" value="1"/>
</dbReference>
<evidence type="ECO:0000259" key="1">
    <source>
        <dbReference type="Pfam" id="PF13302"/>
    </source>
</evidence>
<feature type="domain" description="N-acetyltransferase" evidence="1">
    <location>
        <begin position="15"/>
        <end position="143"/>
    </location>
</feature>
<dbReference type="InterPro" id="IPR016181">
    <property type="entry name" value="Acyl_CoA_acyltransferase"/>
</dbReference>
<gene>
    <name evidence="2" type="ORF">Q5Y73_18010</name>
</gene>
<protein>
    <submittedName>
        <fullName evidence="2">GNAT family protein</fullName>
        <ecNumber evidence="2">2.-.-.-</ecNumber>
    </submittedName>
</protein>
<dbReference type="PANTHER" id="PTHR43792:SF9">
    <property type="entry name" value="RIBOSOMAL-PROTEIN-ALANINE ACETYLTRANSFERASE"/>
    <property type="match status" value="1"/>
</dbReference>
<name>A0ABT9J3E5_9BACL</name>
<evidence type="ECO:0000313" key="3">
    <source>
        <dbReference type="Proteomes" id="UP001231941"/>
    </source>
</evidence>
<comment type="caution">
    <text evidence="2">The sequence shown here is derived from an EMBL/GenBank/DDBJ whole genome shotgun (WGS) entry which is preliminary data.</text>
</comment>
<evidence type="ECO:0000313" key="2">
    <source>
        <dbReference type="EMBL" id="MDP5275998.1"/>
    </source>
</evidence>
<dbReference type="RefSeq" id="WP_305993307.1">
    <property type="nucleotide sequence ID" value="NZ_JAVAMP010000011.1"/>
</dbReference>
<dbReference type="EC" id="2.-.-.-" evidence="2"/>
<keyword evidence="2" id="KW-0808">Transferase</keyword>
<sequence>MHNSNNDVFIIETNRLIIREFNESDLNELYTFTRQNDFMIHFSKKEDLKRYNKYLKEKHNQFKPDDTRFVVGLFQKDTAKLVGWSAIIANPEIKSTQRERMDFISKDQRNKGYVTEANKAIYDYVFNKSNHHEIVTIAYLANPYYELVVKMMKKNGYVPTHSKKLRNNLKCNYFILTKERYMNREKNVL</sequence>
<dbReference type="Gene3D" id="3.40.630.30">
    <property type="match status" value="1"/>
</dbReference>
<keyword evidence="3" id="KW-1185">Reference proteome</keyword>
<dbReference type="InterPro" id="IPR000182">
    <property type="entry name" value="GNAT_dom"/>
</dbReference>
<dbReference type="InterPro" id="IPR051531">
    <property type="entry name" value="N-acetyltransferase"/>
</dbReference>
<dbReference type="EMBL" id="JAVAMP010000011">
    <property type="protein sequence ID" value="MDP5275998.1"/>
    <property type="molecule type" value="Genomic_DNA"/>
</dbReference>
<dbReference type="Pfam" id="PF13302">
    <property type="entry name" value="Acetyltransf_3"/>
    <property type="match status" value="1"/>
</dbReference>
<dbReference type="GO" id="GO:0016740">
    <property type="term" value="F:transferase activity"/>
    <property type="evidence" value="ECO:0007669"/>
    <property type="project" value="UniProtKB-KW"/>
</dbReference>
<accession>A0ABT9J3E5</accession>
<organism evidence="2 3">
    <name type="scientific">Chengkuizengella axinellae</name>
    <dbReference type="NCBI Taxonomy" id="3064388"/>
    <lineage>
        <taxon>Bacteria</taxon>
        <taxon>Bacillati</taxon>
        <taxon>Bacillota</taxon>
        <taxon>Bacilli</taxon>
        <taxon>Bacillales</taxon>
        <taxon>Paenibacillaceae</taxon>
        <taxon>Chengkuizengella</taxon>
    </lineage>
</organism>
<dbReference type="Proteomes" id="UP001231941">
    <property type="component" value="Unassembled WGS sequence"/>
</dbReference>
<proteinExistence type="predicted"/>
<dbReference type="PANTHER" id="PTHR43792">
    <property type="entry name" value="GNAT FAMILY, PUTATIVE (AFU_ORTHOLOGUE AFUA_3G00765)-RELATED-RELATED"/>
    <property type="match status" value="1"/>
</dbReference>
<reference evidence="2 3" key="1">
    <citation type="submission" date="2023-08" db="EMBL/GenBank/DDBJ databases">
        <authorList>
            <person name="Park J.-S."/>
        </authorList>
    </citation>
    <scope>NUCLEOTIDE SEQUENCE [LARGE SCALE GENOMIC DNA]</scope>
    <source>
        <strain evidence="2 3">2205SS18-9</strain>
    </source>
</reference>